<dbReference type="AlphaFoldDB" id="A0A8C0XVQ8"/>
<reference evidence="1" key="1">
    <citation type="submission" date="2023-09" db="UniProtKB">
        <authorList>
            <consortium name="Ensembl"/>
        </authorList>
    </citation>
    <scope>IDENTIFICATION</scope>
</reference>
<dbReference type="Gene3D" id="1.10.8.10">
    <property type="entry name" value="DNA helicase RuvA subunit, C-terminal domain"/>
    <property type="match status" value="1"/>
</dbReference>
<protein>
    <recommendedName>
        <fullName evidence="2">Elongation factor Ts, mitochondrial</fullName>
    </recommendedName>
</protein>
<evidence type="ECO:0000313" key="1">
    <source>
        <dbReference type="Ensembl" id="ENSCCNP00000033079.1"/>
    </source>
</evidence>
<proteinExistence type="predicted"/>
<name>A0A8C0XVQ8_CASCN</name>
<accession>A0A8C0XVQ8</accession>
<evidence type="ECO:0008006" key="2">
    <source>
        <dbReference type="Google" id="ProtNLM"/>
    </source>
</evidence>
<dbReference type="Ensembl" id="ENSCCNT00000041502.1">
    <property type="protein sequence ID" value="ENSCCNP00000033079.1"/>
    <property type="gene ID" value="ENSCCNG00000031333.1"/>
</dbReference>
<dbReference type="SUPFAM" id="SSF46934">
    <property type="entry name" value="UBA-like"/>
    <property type="match status" value="1"/>
</dbReference>
<organism evidence="1">
    <name type="scientific">Castor canadensis</name>
    <name type="common">American beaver</name>
    <dbReference type="NCBI Taxonomy" id="51338"/>
    <lineage>
        <taxon>Eukaryota</taxon>
        <taxon>Metazoa</taxon>
        <taxon>Chordata</taxon>
        <taxon>Craniata</taxon>
        <taxon>Vertebrata</taxon>
        <taxon>Euteleostomi</taxon>
        <taxon>Mammalia</taxon>
        <taxon>Eutheria</taxon>
        <taxon>Euarchontoglires</taxon>
        <taxon>Glires</taxon>
        <taxon>Rodentia</taxon>
        <taxon>Castorimorpha</taxon>
        <taxon>Castoridae</taxon>
        <taxon>Castor</taxon>
    </lineage>
</organism>
<dbReference type="InterPro" id="IPR009060">
    <property type="entry name" value="UBA-like_sf"/>
</dbReference>
<dbReference type="Pfam" id="PF25025">
    <property type="entry name" value="EF-Ts_N"/>
    <property type="match status" value="1"/>
</dbReference>
<dbReference type="CDD" id="cd14275">
    <property type="entry name" value="UBA_EF-Ts"/>
    <property type="match status" value="1"/>
</dbReference>
<sequence length="97" mass="11167">MSLLRSLRRLERTLLSFDPAGSLLLPQTRHKFHAGPQLSSSSKTLLRELRRRTGYSFVNCKKSLEMCDAHLKQAQIWLHKQAQKKVQCHWGEGAVLL</sequence>